<evidence type="ECO:0000313" key="2">
    <source>
        <dbReference type="EMBL" id="MFC4403088.1"/>
    </source>
</evidence>
<name>A0ABV8WVS4_9BACI</name>
<organism evidence="2 3">
    <name type="scientific">Gracilibacillus xinjiangensis</name>
    <dbReference type="NCBI Taxonomy" id="1193282"/>
    <lineage>
        <taxon>Bacteria</taxon>
        <taxon>Bacillati</taxon>
        <taxon>Bacillota</taxon>
        <taxon>Bacilli</taxon>
        <taxon>Bacillales</taxon>
        <taxon>Bacillaceae</taxon>
        <taxon>Gracilibacillus</taxon>
    </lineage>
</organism>
<comment type="caution">
    <text evidence="2">The sequence shown here is derived from an EMBL/GenBank/DDBJ whole genome shotgun (WGS) entry which is preliminary data.</text>
</comment>
<accession>A0ABV8WVS4</accession>
<dbReference type="EMBL" id="JBHSDT010000004">
    <property type="protein sequence ID" value="MFC4403088.1"/>
    <property type="molecule type" value="Genomic_DNA"/>
</dbReference>
<dbReference type="Pfam" id="PF01774">
    <property type="entry name" value="UreD"/>
    <property type="match status" value="1"/>
</dbReference>
<reference evidence="3" key="1">
    <citation type="journal article" date="2019" name="Int. J. Syst. Evol. Microbiol.">
        <title>The Global Catalogue of Microorganisms (GCM) 10K type strain sequencing project: providing services to taxonomists for standard genome sequencing and annotation.</title>
        <authorList>
            <consortium name="The Broad Institute Genomics Platform"/>
            <consortium name="The Broad Institute Genome Sequencing Center for Infectious Disease"/>
            <person name="Wu L."/>
            <person name="Ma J."/>
        </authorList>
    </citation>
    <scope>NUCLEOTIDE SEQUENCE [LARGE SCALE GENOMIC DNA]</scope>
    <source>
        <strain evidence="3">CCUG 37865</strain>
    </source>
</reference>
<evidence type="ECO:0000313" key="3">
    <source>
        <dbReference type="Proteomes" id="UP001595882"/>
    </source>
</evidence>
<dbReference type="RefSeq" id="WP_390251298.1">
    <property type="nucleotide sequence ID" value="NZ_JBHSDT010000004.1"/>
</dbReference>
<dbReference type="Proteomes" id="UP001595882">
    <property type="component" value="Unassembled WGS sequence"/>
</dbReference>
<sequence length="254" mass="29855">MNSISKLKGRFQKVNLIEYSGTDPLKLEKTDQTHRVFTNYHVTGLNKLGEKEPVELEFIVMKGSNTAISTEEPIQLEHKQKHSQHISLHIEEEALLMWNNQEIILNPDSNFTQQIKVSLEGDGEFLWAEITHLSKKQDFFYSSLMEIWVDEECVAFDPLTFSSTNDLIHHHGMIEDFEYTASIWYIAEKFPFDEWDVQQRLSQAKHHRAGMTDLDGKGLLIRWLSKDIKLLRQEVEDVMTFFDQKITEVRKWRV</sequence>
<dbReference type="InterPro" id="IPR002669">
    <property type="entry name" value="UreD"/>
</dbReference>
<gene>
    <name evidence="2" type="ORF">ACFOY7_08370</name>
</gene>
<evidence type="ECO:0000256" key="1">
    <source>
        <dbReference type="ARBA" id="ARBA00023186"/>
    </source>
</evidence>
<keyword evidence="3" id="KW-1185">Reference proteome</keyword>
<proteinExistence type="predicted"/>
<protein>
    <submittedName>
        <fullName evidence="2">Urease accessory protein UreD</fullName>
    </submittedName>
</protein>
<keyword evidence="1" id="KW-0143">Chaperone</keyword>